<evidence type="ECO:0000313" key="8">
    <source>
        <dbReference type="WBParaSite" id="HPBE_0001200501-mRNA-1"/>
    </source>
</evidence>
<keyword evidence="2" id="KW-0677">Repeat</keyword>
<dbReference type="PANTHER" id="PTHR12326">
    <property type="entry name" value="PLECKSTRIN HOMOLOGY DOMAIN CONTAINING PROTEIN"/>
    <property type="match status" value="1"/>
</dbReference>
<dbReference type="InterPro" id="IPR002219">
    <property type="entry name" value="PKC_DAG/PE"/>
</dbReference>
<evidence type="ECO:0000256" key="3">
    <source>
        <dbReference type="ARBA" id="ARBA00022771"/>
    </source>
</evidence>
<evidence type="ECO:0000256" key="1">
    <source>
        <dbReference type="ARBA" id="ARBA00022723"/>
    </source>
</evidence>
<protein>
    <submittedName>
        <fullName evidence="8">Phorbol-ester/DAG-type domain-containing protein</fullName>
    </submittedName>
</protein>
<dbReference type="PROSITE" id="PS50081">
    <property type="entry name" value="ZF_DAG_PE_2"/>
    <property type="match status" value="1"/>
</dbReference>
<name>A0A3P8AH91_HELPZ</name>
<dbReference type="OrthoDB" id="62364at2759"/>
<evidence type="ECO:0000256" key="2">
    <source>
        <dbReference type="ARBA" id="ARBA00022737"/>
    </source>
</evidence>
<dbReference type="GO" id="GO:0008270">
    <property type="term" value="F:zinc ion binding"/>
    <property type="evidence" value="ECO:0007669"/>
    <property type="project" value="UniProtKB-KW"/>
</dbReference>
<dbReference type="EMBL" id="UZAH01027319">
    <property type="protein sequence ID" value="VDO90573.1"/>
    <property type="molecule type" value="Genomic_DNA"/>
</dbReference>
<keyword evidence="3" id="KW-0863">Zinc-finger</keyword>
<reference evidence="8" key="2">
    <citation type="submission" date="2019-09" db="UniProtKB">
        <authorList>
            <consortium name="WormBaseParasite"/>
        </authorList>
    </citation>
    <scope>IDENTIFICATION</scope>
</reference>
<gene>
    <name evidence="6" type="ORF">HPBE_LOCUS12006</name>
</gene>
<proteinExistence type="predicted"/>
<dbReference type="WBParaSite" id="HPBE_0001200501-mRNA-1">
    <property type="protein sequence ID" value="HPBE_0001200501-mRNA-1"/>
    <property type="gene ID" value="HPBE_0001200501"/>
</dbReference>
<keyword evidence="4" id="KW-0862">Zinc</keyword>
<dbReference type="PANTHER" id="PTHR12326:SF12">
    <property type="entry name" value="PLECKSTRIN HOMOLOGY AND RUN DOMAIN CONTAINING M1"/>
    <property type="match status" value="1"/>
</dbReference>
<dbReference type="InterPro" id="IPR051366">
    <property type="entry name" value="DEF8"/>
</dbReference>
<evidence type="ECO:0000313" key="7">
    <source>
        <dbReference type="Proteomes" id="UP000050761"/>
    </source>
</evidence>
<evidence type="ECO:0000259" key="5">
    <source>
        <dbReference type="PROSITE" id="PS50081"/>
    </source>
</evidence>
<dbReference type="AlphaFoldDB" id="A0A3P8AH91"/>
<sequence length="272" mass="31476">MVTTIPREVGLDAQDFRCPMCRKPIGAAFSKFGICGVDGLYYCSDCMQAGGEMPIPSRVLRSWDWKPRPVSDRGRAFIEANQDNVIIRIDQHNPTLYDHVPALKTMKALREKLQIASMYLFNCRESIADDFRRRVWPRDHLYNDIHAYSISVSIELLQRFAWRSAVIVAIHRYLQDINQLHSGLLEKQIHGFLKHAIDHVMHCSLCRQKGFLCEICEAHDVIYPFQTESTYRCPHCFSVYHADCANRIDDCPKCVRRAKYEIRQEASDLPLG</sequence>
<dbReference type="Proteomes" id="UP000050761">
    <property type="component" value="Unassembled WGS sequence"/>
</dbReference>
<organism evidence="6">
    <name type="scientific">Heligmosomoides polygyrus</name>
    <name type="common">Parasitic roundworm</name>
    <dbReference type="NCBI Taxonomy" id="6339"/>
    <lineage>
        <taxon>Eukaryota</taxon>
        <taxon>Metazoa</taxon>
        <taxon>Ecdysozoa</taxon>
        <taxon>Nematoda</taxon>
        <taxon>Chromadorea</taxon>
        <taxon>Rhabditida</taxon>
        <taxon>Rhabditina</taxon>
        <taxon>Rhabditomorpha</taxon>
        <taxon>Strongyloidea</taxon>
        <taxon>Heligmosomidae</taxon>
        <taxon>Heligmosomoides</taxon>
    </lineage>
</organism>
<feature type="domain" description="Phorbol-ester/DAG-type" evidence="5">
    <location>
        <begin position="189"/>
        <end position="251"/>
    </location>
</feature>
<keyword evidence="7" id="KW-1185">Reference proteome</keyword>
<dbReference type="SMART" id="SM01175">
    <property type="entry name" value="DUF4206"/>
    <property type="match status" value="1"/>
</dbReference>
<reference evidence="6 7" key="1">
    <citation type="submission" date="2018-11" db="EMBL/GenBank/DDBJ databases">
        <authorList>
            <consortium name="Pathogen Informatics"/>
        </authorList>
    </citation>
    <scope>NUCLEOTIDE SEQUENCE [LARGE SCALE GENOMIC DNA]</scope>
</reference>
<dbReference type="InterPro" id="IPR025258">
    <property type="entry name" value="RH_dom"/>
</dbReference>
<evidence type="ECO:0000256" key="4">
    <source>
        <dbReference type="ARBA" id="ARBA00022833"/>
    </source>
</evidence>
<dbReference type="Pfam" id="PF13901">
    <property type="entry name" value="RH_dom"/>
    <property type="match status" value="2"/>
</dbReference>
<evidence type="ECO:0000313" key="6">
    <source>
        <dbReference type="EMBL" id="VDO90573.1"/>
    </source>
</evidence>
<accession>A0A3P8AH91</accession>
<keyword evidence="1" id="KW-0479">Metal-binding</keyword>